<dbReference type="GeneID" id="20817762"/>
<dbReference type="RefSeq" id="XP_009842270.1">
    <property type="nucleotide sequence ID" value="XM_009843968.1"/>
</dbReference>
<sequence>MVGSPWSTRRTFDFTRSIHHHHVSKCSSYRPVRPQLDRYRPRQVPQLPKGVPHPSQCLRFHILLTRLPKQRHVHGNCPRAREECDAHHRLCGRLLNGPSLNGPSLVAGVEYAMACISSTTLPRDMSRSLGPQEVTRMRIVLASSMSTAMAHAT</sequence>
<organism evidence="1">
    <name type="scientific">Aphanomyces astaci</name>
    <name type="common">Crayfish plague agent</name>
    <dbReference type="NCBI Taxonomy" id="112090"/>
    <lineage>
        <taxon>Eukaryota</taxon>
        <taxon>Sar</taxon>
        <taxon>Stramenopiles</taxon>
        <taxon>Oomycota</taxon>
        <taxon>Saprolegniomycetes</taxon>
        <taxon>Saprolegniales</taxon>
        <taxon>Verrucalvaceae</taxon>
        <taxon>Aphanomyces</taxon>
    </lineage>
</organism>
<proteinExistence type="predicted"/>
<dbReference type="VEuPathDB" id="FungiDB:H257_15766"/>
<gene>
    <name evidence="1" type="ORF">H257_15766</name>
</gene>
<name>W4FL28_APHAT</name>
<dbReference type="AlphaFoldDB" id="W4FL28"/>
<dbReference type="EMBL" id="KI913188">
    <property type="protein sequence ID" value="ETV68185.1"/>
    <property type="molecule type" value="Genomic_DNA"/>
</dbReference>
<reference evidence="1" key="1">
    <citation type="submission" date="2013-12" db="EMBL/GenBank/DDBJ databases">
        <title>The Genome Sequence of Aphanomyces astaci APO3.</title>
        <authorList>
            <consortium name="The Broad Institute Genomics Platform"/>
            <person name="Russ C."/>
            <person name="Tyler B."/>
            <person name="van West P."/>
            <person name="Dieguez-Uribeondo J."/>
            <person name="Young S.K."/>
            <person name="Zeng Q."/>
            <person name="Gargeya S."/>
            <person name="Fitzgerald M."/>
            <person name="Abouelleil A."/>
            <person name="Alvarado L."/>
            <person name="Chapman S.B."/>
            <person name="Gainer-Dewar J."/>
            <person name="Goldberg J."/>
            <person name="Griggs A."/>
            <person name="Gujja S."/>
            <person name="Hansen M."/>
            <person name="Howarth C."/>
            <person name="Imamovic A."/>
            <person name="Ireland A."/>
            <person name="Larimer J."/>
            <person name="McCowan C."/>
            <person name="Murphy C."/>
            <person name="Pearson M."/>
            <person name="Poon T.W."/>
            <person name="Priest M."/>
            <person name="Roberts A."/>
            <person name="Saif S."/>
            <person name="Shea T."/>
            <person name="Sykes S."/>
            <person name="Wortman J."/>
            <person name="Nusbaum C."/>
            <person name="Birren B."/>
        </authorList>
    </citation>
    <scope>NUCLEOTIDE SEQUENCE [LARGE SCALE GENOMIC DNA]</scope>
    <source>
        <strain evidence="1">APO3</strain>
    </source>
</reference>
<accession>W4FL28</accession>
<protein>
    <submittedName>
        <fullName evidence="1">Uncharacterized protein</fullName>
    </submittedName>
</protein>
<evidence type="ECO:0000313" key="1">
    <source>
        <dbReference type="EMBL" id="ETV68185.1"/>
    </source>
</evidence>